<evidence type="ECO:0000256" key="4">
    <source>
        <dbReference type="ARBA" id="ARBA00022502"/>
    </source>
</evidence>
<reference evidence="10 11" key="1">
    <citation type="submission" date="2024-03" db="EMBL/GenBank/DDBJ databases">
        <title>The Acrasis kona genome and developmental transcriptomes reveal deep origins of eukaryotic multicellular pathways.</title>
        <authorList>
            <person name="Sheikh S."/>
            <person name="Fu C.-J."/>
            <person name="Brown M.W."/>
            <person name="Baldauf S.L."/>
        </authorList>
    </citation>
    <scope>NUCLEOTIDE SEQUENCE [LARGE SCALE GENOMIC DNA]</scope>
    <source>
        <strain evidence="10 11">ATCC MYA-3509</strain>
    </source>
</reference>
<dbReference type="PANTHER" id="PTHR12982">
    <property type="entry name" value="PHOSPHATIDYLINOSITOL GLYCAN, CLASS C"/>
    <property type="match status" value="1"/>
</dbReference>
<evidence type="ECO:0000313" key="11">
    <source>
        <dbReference type="Proteomes" id="UP001431209"/>
    </source>
</evidence>
<keyword evidence="10" id="KW-0328">Glycosyltransferase</keyword>
<feature type="compositionally biased region" description="Low complexity" evidence="8">
    <location>
        <begin position="43"/>
        <end position="60"/>
    </location>
</feature>
<name>A0AAW2YYQ6_9EUKA</name>
<keyword evidence="11" id="KW-1185">Reference proteome</keyword>
<feature type="region of interest" description="Disordered" evidence="8">
    <location>
        <begin position="1"/>
        <end position="22"/>
    </location>
</feature>
<comment type="caution">
    <text evidence="10">The sequence shown here is derived from an EMBL/GenBank/DDBJ whole genome shotgun (WGS) entry which is preliminary data.</text>
</comment>
<feature type="region of interest" description="Disordered" evidence="8">
    <location>
        <begin position="39"/>
        <end position="65"/>
    </location>
</feature>
<keyword evidence="4" id="KW-0337">GPI-anchor biosynthesis</keyword>
<dbReference type="AlphaFoldDB" id="A0AAW2YYQ6"/>
<feature type="transmembrane region" description="Helical" evidence="9">
    <location>
        <begin position="250"/>
        <end position="270"/>
    </location>
</feature>
<dbReference type="Pfam" id="PF06432">
    <property type="entry name" value="GPI2"/>
    <property type="match status" value="1"/>
</dbReference>
<comment type="subcellular location">
    <subcellularLocation>
        <location evidence="1">Membrane</location>
        <topology evidence="1">Multi-pass membrane protein</topology>
    </subcellularLocation>
</comment>
<protein>
    <submittedName>
        <fullName evidence="10">Phosphatidylinositol N-acetylglucosaminyltransferase subunit C</fullName>
    </submittedName>
</protein>
<evidence type="ECO:0000313" key="10">
    <source>
        <dbReference type="EMBL" id="KAL0482157.1"/>
    </source>
</evidence>
<feature type="transmembrane region" description="Helical" evidence="9">
    <location>
        <begin position="307"/>
        <end position="327"/>
    </location>
</feature>
<dbReference type="PANTHER" id="PTHR12982:SF0">
    <property type="entry name" value="PHOSPHATIDYLINOSITOL N-ACETYLGLUCOSAMINYLTRANSFERASE SUBUNIT C"/>
    <property type="match status" value="1"/>
</dbReference>
<accession>A0AAW2YYQ6</accession>
<dbReference type="GO" id="GO:0000506">
    <property type="term" value="C:glycosylphosphatidylinositol-N-acetylglucosaminyltransferase (GPI-GnT) complex"/>
    <property type="evidence" value="ECO:0007669"/>
    <property type="project" value="TreeGrafter"/>
</dbReference>
<evidence type="ECO:0000256" key="6">
    <source>
        <dbReference type="ARBA" id="ARBA00022989"/>
    </source>
</evidence>
<feature type="transmembrane region" description="Helical" evidence="9">
    <location>
        <begin position="140"/>
        <end position="158"/>
    </location>
</feature>
<evidence type="ECO:0000256" key="7">
    <source>
        <dbReference type="ARBA" id="ARBA00023136"/>
    </source>
</evidence>
<evidence type="ECO:0000256" key="9">
    <source>
        <dbReference type="SAM" id="Phobius"/>
    </source>
</evidence>
<dbReference type="GO" id="GO:0006506">
    <property type="term" value="P:GPI anchor biosynthetic process"/>
    <property type="evidence" value="ECO:0007669"/>
    <property type="project" value="UniProtKB-KW"/>
</dbReference>
<feature type="transmembrane region" description="Helical" evidence="9">
    <location>
        <begin position="104"/>
        <end position="128"/>
    </location>
</feature>
<comment type="pathway">
    <text evidence="2">Glycolipid biosynthesis; glycosylphosphatidylinositol-anchor biosynthesis.</text>
</comment>
<feature type="transmembrane region" description="Helical" evidence="9">
    <location>
        <begin position="227"/>
        <end position="244"/>
    </location>
</feature>
<evidence type="ECO:0000256" key="8">
    <source>
        <dbReference type="SAM" id="MobiDB-lite"/>
    </source>
</evidence>
<evidence type="ECO:0000256" key="3">
    <source>
        <dbReference type="ARBA" id="ARBA00008321"/>
    </source>
</evidence>
<dbReference type="PIRSF" id="PIRSF016104">
    <property type="entry name" value="GPI2"/>
    <property type="match status" value="1"/>
</dbReference>
<proteinExistence type="inferred from homology"/>
<keyword evidence="5 9" id="KW-0812">Transmembrane</keyword>
<evidence type="ECO:0000256" key="5">
    <source>
        <dbReference type="ARBA" id="ARBA00022692"/>
    </source>
</evidence>
<dbReference type="EMBL" id="JAOPGA020000821">
    <property type="protein sequence ID" value="KAL0482157.1"/>
    <property type="molecule type" value="Genomic_DNA"/>
</dbReference>
<dbReference type="GO" id="GO:0016757">
    <property type="term" value="F:glycosyltransferase activity"/>
    <property type="evidence" value="ECO:0007669"/>
    <property type="project" value="UniProtKB-KW"/>
</dbReference>
<evidence type="ECO:0000256" key="1">
    <source>
        <dbReference type="ARBA" id="ARBA00004141"/>
    </source>
</evidence>
<gene>
    <name evidence="10" type="ORF">AKO1_013371</name>
</gene>
<keyword evidence="7 9" id="KW-0472">Membrane</keyword>
<evidence type="ECO:0000256" key="2">
    <source>
        <dbReference type="ARBA" id="ARBA00004687"/>
    </source>
</evidence>
<feature type="transmembrane region" description="Helical" evidence="9">
    <location>
        <begin position="282"/>
        <end position="301"/>
    </location>
</feature>
<comment type="similarity">
    <text evidence="3">Belongs to the PIGC family.</text>
</comment>
<organism evidence="10 11">
    <name type="scientific">Acrasis kona</name>
    <dbReference type="NCBI Taxonomy" id="1008807"/>
    <lineage>
        <taxon>Eukaryota</taxon>
        <taxon>Discoba</taxon>
        <taxon>Heterolobosea</taxon>
        <taxon>Tetramitia</taxon>
        <taxon>Eutetramitia</taxon>
        <taxon>Acrasidae</taxon>
        <taxon>Acrasis</taxon>
    </lineage>
</organism>
<feature type="transmembrane region" description="Helical" evidence="9">
    <location>
        <begin position="200"/>
        <end position="220"/>
    </location>
</feature>
<feature type="transmembrane region" description="Helical" evidence="9">
    <location>
        <begin position="170"/>
        <end position="188"/>
    </location>
</feature>
<dbReference type="InterPro" id="IPR009450">
    <property type="entry name" value="Plno_GlcNAc_GPI2"/>
</dbReference>
<sequence>MNPHGLTNLLLPTRQDRQDKNKSSLFSLRLTPLTTTRAYNLTSPSPSTPSSRFKSISPSPMFQSPREPPFKKVLYSKQAFEDNFVSKDFLASMSKNAHVMPYEYWSSVAECVAVGQQFSLVVLYALIFLLTLEETISDRLLILINLGLFAIGYLLYTASERLSNERLSRAFTQNTLLVGVLLFLSPILRTLTESISSDTIYAVTLVLIIIHLIGHDYAFVNATSDRFQCYLSLNSIIAVSILFASRLPSALHSFGVIAFAIVAFIMFPYLRHSIKRRRAPRNKIVTWVLSSVTFILTAFTISFKMALLYAVIINFILFMVPAWLMTVQNYKE</sequence>
<keyword evidence="10" id="KW-0808">Transferase</keyword>
<keyword evidence="6 9" id="KW-1133">Transmembrane helix</keyword>
<dbReference type="Proteomes" id="UP001431209">
    <property type="component" value="Unassembled WGS sequence"/>
</dbReference>